<organism evidence="3 4">
    <name type="scientific">Athelia psychrophila</name>
    <dbReference type="NCBI Taxonomy" id="1759441"/>
    <lineage>
        <taxon>Eukaryota</taxon>
        <taxon>Fungi</taxon>
        <taxon>Dikarya</taxon>
        <taxon>Basidiomycota</taxon>
        <taxon>Agaricomycotina</taxon>
        <taxon>Agaricomycetes</taxon>
        <taxon>Agaricomycetidae</taxon>
        <taxon>Atheliales</taxon>
        <taxon>Atheliaceae</taxon>
        <taxon>Athelia</taxon>
    </lineage>
</organism>
<accession>A0A166GHB8</accession>
<keyword evidence="2" id="KW-0812">Transmembrane</keyword>
<feature type="region of interest" description="Disordered" evidence="1">
    <location>
        <begin position="52"/>
        <end position="77"/>
    </location>
</feature>
<evidence type="ECO:0000256" key="2">
    <source>
        <dbReference type="SAM" id="Phobius"/>
    </source>
</evidence>
<feature type="transmembrane region" description="Helical" evidence="2">
    <location>
        <begin position="13"/>
        <end position="34"/>
    </location>
</feature>
<sequence>MQQVAGCRQNSDFSLLLLASRAIAIVSSGVIFILQVEMTDDASIAPVRSEAVNSDPVPADYSADPRRCPRENDVAFL</sequence>
<evidence type="ECO:0000313" key="3">
    <source>
        <dbReference type="EMBL" id="KZP17834.1"/>
    </source>
</evidence>
<keyword evidence="4" id="KW-1185">Reference proteome</keyword>
<keyword evidence="2" id="KW-0472">Membrane</keyword>
<evidence type="ECO:0000256" key="1">
    <source>
        <dbReference type="SAM" id="MobiDB-lite"/>
    </source>
</evidence>
<proteinExistence type="predicted"/>
<dbReference type="AlphaFoldDB" id="A0A166GHB8"/>
<dbReference type="Proteomes" id="UP000076532">
    <property type="component" value="Unassembled WGS sequence"/>
</dbReference>
<protein>
    <submittedName>
        <fullName evidence="3">Uncharacterized protein</fullName>
    </submittedName>
</protein>
<keyword evidence="2" id="KW-1133">Transmembrane helix</keyword>
<feature type="compositionally biased region" description="Basic and acidic residues" evidence="1">
    <location>
        <begin position="63"/>
        <end position="77"/>
    </location>
</feature>
<dbReference type="EMBL" id="KV417578">
    <property type="protein sequence ID" value="KZP17834.1"/>
    <property type="molecule type" value="Genomic_DNA"/>
</dbReference>
<name>A0A166GHB8_9AGAM</name>
<evidence type="ECO:0000313" key="4">
    <source>
        <dbReference type="Proteomes" id="UP000076532"/>
    </source>
</evidence>
<gene>
    <name evidence="3" type="ORF">FIBSPDRAFT_864462</name>
</gene>
<reference evidence="3 4" key="1">
    <citation type="journal article" date="2016" name="Mol. Biol. Evol.">
        <title>Comparative Genomics of Early-Diverging Mushroom-Forming Fungi Provides Insights into the Origins of Lignocellulose Decay Capabilities.</title>
        <authorList>
            <person name="Nagy L.G."/>
            <person name="Riley R."/>
            <person name="Tritt A."/>
            <person name="Adam C."/>
            <person name="Daum C."/>
            <person name="Floudas D."/>
            <person name="Sun H."/>
            <person name="Yadav J.S."/>
            <person name="Pangilinan J."/>
            <person name="Larsson K.H."/>
            <person name="Matsuura K."/>
            <person name="Barry K."/>
            <person name="Labutti K."/>
            <person name="Kuo R."/>
            <person name="Ohm R.A."/>
            <person name="Bhattacharya S.S."/>
            <person name="Shirouzu T."/>
            <person name="Yoshinaga Y."/>
            <person name="Martin F.M."/>
            <person name="Grigoriev I.V."/>
            <person name="Hibbett D.S."/>
        </authorList>
    </citation>
    <scope>NUCLEOTIDE SEQUENCE [LARGE SCALE GENOMIC DNA]</scope>
    <source>
        <strain evidence="3 4">CBS 109695</strain>
    </source>
</reference>